<feature type="compositionally biased region" description="Low complexity" evidence="10">
    <location>
        <begin position="808"/>
        <end position="823"/>
    </location>
</feature>
<dbReference type="Pfam" id="PF00270">
    <property type="entry name" value="DEAD"/>
    <property type="match status" value="1"/>
</dbReference>
<dbReference type="GO" id="GO:0016787">
    <property type="term" value="F:hydrolase activity"/>
    <property type="evidence" value="ECO:0007669"/>
    <property type="project" value="UniProtKB-KW"/>
</dbReference>
<evidence type="ECO:0000256" key="9">
    <source>
        <dbReference type="ARBA" id="ARBA00023204"/>
    </source>
</evidence>
<evidence type="ECO:0000313" key="13">
    <source>
        <dbReference type="EMBL" id="CAI7997095.1"/>
    </source>
</evidence>
<keyword evidence="2" id="KW-0963">Cytoplasm</keyword>
<keyword evidence="6" id="KW-0347">Helicase</keyword>
<keyword evidence="9" id="KW-0234">DNA repair</keyword>
<dbReference type="InterPro" id="IPR011545">
    <property type="entry name" value="DEAD/DEAH_box_helicase_dom"/>
</dbReference>
<dbReference type="SUPFAM" id="SSF143517">
    <property type="entry name" value="TRCF domain-like"/>
    <property type="match status" value="1"/>
</dbReference>
<dbReference type="GO" id="GO:0006281">
    <property type="term" value="P:DNA repair"/>
    <property type="evidence" value="ECO:0007669"/>
    <property type="project" value="UniProtKB-KW"/>
</dbReference>
<protein>
    <submittedName>
        <fullName evidence="13">Transcription-repair-coupling factor</fullName>
    </submittedName>
</protein>
<evidence type="ECO:0000256" key="6">
    <source>
        <dbReference type="ARBA" id="ARBA00022806"/>
    </source>
</evidence>
<dbReference type="InterPro" id="IPR036101">
    <property type="entry name" value="CarD-like/TRCF_RID_sf"/>
</dbReference>
<organism evidence="13 14">
    <name type="scientific">Geodia barretti</name>
    <name type="common">Barrett's horny sponge</name>
    <dbReference type="NCBI Taxonomy" id="519541"/>
    <lineage>
        <taxon>Eukaryota</taxon>
        <taxon>Metazoa</taxon>
        <taxon>Porifera</taxon>
        <taxon>Demospongiae</taxon>
        <taxon>Heteroscleromorpha</taxon>
        <taxon>Tetractinellida</taxon>
        <taxon>Astrophorina</taxon>
        <taxon>Geodiidae</taxon>
        <taxon>Geodia</taxon>
    </lineage>
</organism>
<accession>A0AA35QYA6</accession>
<evidence type="ECO:0000256" key="7">
    <source>
        <dbReference type="ARBA" id="ARBA00022840"/>
    </source>
</evidence>
<gene>
    <name evidence="13" type="ORF">GBAR_LOCUS2052</name>
</gene>
<keyword evidence="3" id="KW-0547">Nucleotide-binding</keyword>
<dbReference type="SUPFAM" id="SSF141259">
    <property type="entry name" value="CarD-like"/>
    <property type="match status" value="1"/>
</dbReference>
<dbReference type="HAMAP" id="MF_00969">
    <property type="entry name" value="TRCF"/>
    <property type="match status" value="1"/>
</dbReference>
<evidence type="ECO:0000256" key="4">
    <source>
        <dbReference type="ARBA" id="ARBA00022763"/>
    </source>
</evidence>
<dbReference type="NCBIfam" id="TIGR00580">
    <property type="entry name" value="mfd"/>
    <property type="match status" value="1"/>
</dbReference>
<evidence type="ECO:0000256" key="2">
    <source>
        <dbReference type="ARBA" id="ARBA00022490"/>
    </source>
</evidence>
<dbReference type="SUPFAM" id="SSF52540">
    <property type="entry name" value="P-loop containing nucleoside triphosphate hydrolases"/>
    <property type="match status" value="2"/>
</dbReference>
<dbReference type="PANTHER" id="PTHR47964:SF1">
    <property type="entry name" value="ATP-DEPENDENT DNA HELICASE HOMOLOG RECG, CHLOROPLASTIC"/>
    <property type="match status" value="1"/>
</dbReference>
<evidence type="ECO:0000256" key="1">
    <source>
        <dbReference type="ARBA" id="ARBA00004496"/>
    </source>
</evidence>
<evidence type="ECO:0000259" key="12">
    <source>
        <dbReference type="PROSITE" id="PS51194"/>
    </source>
</evidence>
<feature type="domain" description="Helicase ATP-binding" evidence="11">
    <location>
        <begin position="271"/>
        <end position="432"/>
    </location>
</feature>
<dbReference type="PROSITE" id="PS51194">
    <property type="entry name" value="HELICASE_CTER"/>
    <property type="match status" value="1"/>
</dbReference>
<keyword evidence="8" id="KW-0238">DNA-binding</keyword>
<reference evidence="13" key="1">
    <citation type="submission" date="2023-03" db="EMBL/GenBank/DDBJ databases">
        <authorList>
            <person name="Steffen K."/>
            <person name="Cardenas P."/>
        </authorList>
    </citation>
    <scope>NUCLEOTIDE SEQUENCE</scope>
</reference>
<dbReference type="GO" id="GO:0003684">
    <property type="term" value="F:damaged DNA binding"/>
    <property type="evidence" value="ECO:0007669"/>
    <property type="project" value="InterPro"/>
</dbReference>
<evidence type="ECO:0000259" key="11">
    <source>
        <dbReference type="PROSITE" id="PS51192"/>
    </source>
</evidence>
<dbReference type="GO" id="GO:0003678">
    <property type="term" value="F:DNA helicase activity"/>
    <property type="evidence" value="ECO:0007669"/>
    <property type="project" value="TreeGrafter"/>
</dbReference>
<keyword evidence="14" id="KW-1185">Reference proteome</keyword>
<evidence type="ECO:0000313" key="14">
    <source>
        <dbReference type="Proteomes" id="UP001174909"/>
    </source>
</evidence>
<comment type="caution">
    <text evidence="13">The sequence shown here is derived from an EMBL/GenBank/DDBJ whole genome shotgun (WGS) entry which is preliminary data.</text>
</comment>
<dbReference type="GO" id="GO:0005737">
    <property type="term" value="C:cytoplasm"/>
    <property type="evidence" value="ECO:0007669"/>
    <property type="project" value="UniProtKB-SubCell"/>
</dbReference>
<dbReference type="SMART" id="SM01058">
    <property type="entry name" value="CarD_TRCF"/>
    <property type="match status" value="1"/>
</dbReference>
<dbReference type="Proteomes" id="UP001174909">
    <property type="component" value="Unassembled WGS sequence"/>
</dbReference>
<dbReference type="Gene3D" id="3.90.1150.50">
    <property type="entry name" value="Transcription-repair-coupling factor, D7 domain"/>
    <property type="match status" value="1"/>
</dbReference>
<dbReference type="InterPro" id="IPR001650">
    <property type="entry name" value="Helicase_C-like"/>
</dbReference>
<evidence type="ECO:0000256" key="10">
    <source>
        <dbReference type="SAM" id="MobiDB-lite"/>
    </source>
</evidence>
<dbReference type="SMART" id="SM00490">
    <property type="entry name" value="HELICc"/>
    <property type="match status" value="1"/>
</dbReference>
<dbReference type="InterPro" id="IPR004576">
    <property type="entry name" value="Mfd"/>
</dbReference>
<dbReference type="Pfam" id="PF00271">
    <property type="entry name" value="Helicase_C"/>
    <property type="match status" value="1"/>
</dbReference>
<sequence length="840" mass="92320">MERWGTEESPNALQALPERSAGLAHFTDDVVERVAQGGAVVAVTQHASRLVQVLEEAGVAATLTDSVPARPRASRVQVLTGALSRGWQTEATNSEPAVAVYSDAELFGTVKRRSYRPSRAKRDLGDAVSLGDLTPGSYVVHIDHGVAKFVGTTHLESAGDDREYLVLEYAEDDRLYVPTEQLDRLGAYVAATDQPPTLTRLGGSEWQRIKEKASGAAREIAEELLRLYAVRETVNGHRFGPDAAWQQDLEDSFPYQETPDQMQAIDEVKNDMEDDKPMDRLICGDVGYGKTEVALRAAFKTVNEGMQVAVLVPTTVLAQQHYATFAERLAPYPVKVAVLSRFRTHKEQEEVVQAAKSGMVDIVIGTHRILQKDMGFKDLGLVIIDEEHRFGVAHKERLKQMRAEVDVMTLSATPIPRTLHMALAGVRDMSVIHTPPEARLPVKTFVAEDSAEPVREAILRELERDGQVFFLHNRVRTINNVAEELGKLVPEAHILVGHGQMPESELEEVMVTFANREADVLVCTTIIESGLDMPNVNTIIIDRADRFGLAQLYQLRGRVGRGDHRAYAYLLLPDNQEISEAASKRIHAILEANELGAGFRIAMRDLEIRGAGNLLGADQSGQIHAVGLNMYSELLNEAVQNLSNHDAGDSSAKAESPPRIDLQVPASIPSEYIAHMPARLAFYQRLSNVADREQIAAVQADMEDRFGPVPQEVSNLLAVTDLRCLGSSAGVESMTSSNDGIITVVFRHPVGDARQALQNKMGRGIRVGRRDMEVRTAGDTDFGIERLGRALRRVASFVDEMRTAMEAAAESAQIAPDSPAEAPARSRRRRRPARQPVAAD</sequence>
<feature type="domain" description="Helicase C-terminal" evidence="12">
    <location>
        <begin position="453"/>
        <end position="607"/>
    </location>
</feature>
<dbReference type="InterPro" id="IPR014001">
    <property type="entry name" value="Helicase_ATP-bd"/>
</dbReference>
<evidence type="ECO:0000256" key="3">
    <source>
        <dbReference type="ARBA" id="ARBA00022741"/>
    </source>
</evidence>
<dbReference type="AlphaFoldDB" id="A0AA35QYA6"/>
<keyword evidence="4" id="KW-0227">DNA damage</keyword>
<dbReference type="FunFam" id="3.40.50.300:FF:000546">
    <property type="entry name" value="Transcription-repair-coupling factor"/>
    <property type="match status" value="1"/>
</dbReference>
<dbReference type="GO" id="GO:0005524">
    <property type="term" value="F:ATP binding"/>
    <property type="evidence" value="ECO:0007669"/>
    <property type="project" value="UniProtKB-KW"/>
</dbReference>
<dbReference type="Gene3D" id="3.40.50.300">
    <property type="entry name" value="P-loop containing nucleotide triphosphate hydrolases"/>
    <property type="match status" value="2"/>
</dbReference>
<dbReference type="PANTHER" id="PTHR47964">
    <property type="entry name" value="ATP-DEPENDENT DNA HELICASE HOMOLOG RECG, CHLOROPLASTIC"/>
    <property type="match status" value="1"/>
</dbReference>
<evidence type="ECO:0000256" key="5">
    <source>
        <dbReference type="ARBA" id="ARBA00022801"/>
    </source>
</evidence>
<dbReference type="InterPro" id="IPR047112">
    <property type="entry name" value="RecG/Mfd"/>
</dbReference>
<dbReference type="EMBL" id="CASHTH010000293">
    <property type="protein sequence ID" value="CAI7997095.1"/>
    <property type="molecule type" value="Genomic_DNA"/>
</dbReference>
<dbReference type="CDD" id="cd17991">
    <property type="entry name" value="DEXHc_TRCF"/>
    <property type="match status" value="1"/>
</dbReference>
<dbReference type="InterPro" id="IPR003711">
    <property type="entry name" value="CarD-like/TRCF_RID"/>
</dbReference>
<proteinExistence type="inferred from homology"/>
<dbReference type="Pfam" id="PF02559">
    <property type="entry name" value="CarD_TRCF_RID"/>
    <property type="match status" value="1"/>
</dbReference>
<keyword evidence="7" id="KW-0067">ATP-binding</keyword>
<dbReference type="InterPro" id="IPR037235">
    <property type="entry name" value="TRCF-like_C_D7"/>
</dbReference>
<dbReference type="SMART" id="SM00982">
    <property type="entry name" value="TRCF"/>
    <property type="match status" value="1"/>
</dbReference>
<comment type="subcellular location">
    <subcellularLocation>
        <location evidence="1">Cytoplasm</location>
    </subcellularLocation>
</comment>
<dbReference type="InterPro" id="IPR027417">
    <property type="entry name" value="P-loop_NTPase"/>
</dbReference>
<keyword evidence="5" id="KW-0378">Hydrolase</keyword>
<dbReference type="Pfam" id="PF03461">
    <property type="entry name" value="TRCF"/>
    <property type="match status" value="1"/>
</dbReference>
<feature type="region of interest" description="Disordered" evidence="10">
    <location>
        <begin position="808"/>
        <end position="840"/>
    </location>
</feature>
<evidence type="ECO:0000256" key="8">
    <source>
        <dbReference type="ARBA" id="ARBA00023125"/>
    </source>
</evidence>
<dbReference type="PROSITE" id="PS51192">
    <property type="entry name" value="HELICASE_ATP_BIND_1"/>
    <property type="match status" value="1"/>
</dbReference>
<dbReference type="Gene3D" id="2.40.10.170">
    <property type="match status" value="1"/>
</dbReference>
<dbReference type="InterPro" id="IPR005118">
    <property type="entry name" value="TRCF_C"/>
</dbReference>
<name>A0AA35QYA6_GEOBA</name>
<dbReference type="SMART" id="SM00487">
    <property type="entry name" value="DEXDc"/>
    <property type="match status" value="1"/>
</dbReference>